<keyword evidence="3" id="KW-1185">Reference proteome</keyword>
<dbReference type="InParanoid" id="A0A2R5G7Z3"/>
<comment type="caution">
    <text evidence="2">The sequence shown here is derived from an EMBL/GenBank/DDBJ whole genome shotgun (WGS) entry which is preliminary data.</text>
</comment>
<feature type="compositionally biased region" description="Low complexity" evidence="1">
    <location>
        <begin position="1931"/>
        <end position="1944"/>
    </location>
</feature>
<evidence type="ECO:0000256" key="1">
    <source>
        <dbReference type="SAM" id="MobiDB-lite"/>
    </source>
</evidence>
<gene>
    <name evidence="2" type="ORF">FCC1311_033802</name>
</gene>
<name>A0A2R5G7Z3_9STRA</name>
<evidence type="ECO:0000313" key="2">
    <source>
        <dbReference type="EMBL" id="GBG27157.1"/>
    </source>
</evidence>
<dbReference type="Proteomes" id="UP000241890">
    <property type="component" value="Unassembled WGS sequence"/>
</dbReference>
<dbReference type="InterPro" id="IPR016024">
    <property type="entry name" value="ARM-type_fold"/>
</dbReference>
<organism evidence="2 3">
    <name type="scientific">Hondaea fermentalgiana</name>
    <dbReference type="NCBI Taxonomy" id="2315210"/>
    <lineage>
        <taxon>Eukaryota</taxon>
        <taxon>Sar</taxon>
        <taxon>Stramenopiles</taxon>
        <taxon>Bigyra</taxon>
        <taxon>Labyrinthulomycetes</taxon>
        <taxon>Thraustochytrida</taxon>
        <taxon>Thraustochytriidae</taxon>
        <taxon>Hondaea</taxon>
    </lineage>
</organism>
<sequence length="1958" mass="218440">MECVDWTHTEVVRQQRKTEHMRKFSMLQLSAGSSKDLASTSSSNAVDSGETLNTKKKRALRLLRVMNRMYGDNDTPPQTFRFDDRKRFPVVGYAALSASTSTLSTLKKVFYNQTKNKHVLVGEDIVLVCCDVVGRTESQVVTTTFVKYLLSKFVNGRQARLRKTLENILTDFELGLSGDRIETAESIYALVGLSKMAQCQENQRHLAWDRQVNDGILNAVLNVLQHQEPDLVVHHRESIQFHALIALWSLASCSFVLCSRFGTLPVVPVLTRYLSVLHVYKEEISCVSKHVRCCLGALAALSTDQNTQAELWPVAAAELTWALSTFGTEPQTCALVFQIVRNGSVELRKYLESNFVAPTHAQYDRHSESGENQEPGEDEPAFHLVLEMLAQSSEVLSSQSRSKRRILAHADDMLSVLANCSAIIPMIPATFLDFVFHCAALVDMYAKPRYVHNATTIQILSLEMLIDTFAGVDEVCVSPALVECTSTLMLKGLCPAASPSPDASEMQSAIAFNLARLRFRKSQRRLGRELLENEVIEALLDAFTEYKVSQPKLALQITAALVTITSFARRLADDRNLGKNVNESLDKVTVVLDWYARANEDATTASDWLRDTNVISNCASLVWNLRGSRLATPTHFCRLEVMSTAYFAKDKPVWALTNGAMCASLIDVSQQTKRKTSSGTSDIASSGVPAEDANDRAAGNPEADDKEIRQHIAQTRHDVSKPSELTIIQELYLDRVTATLSITETLLDELPSEILDVVIRLIRADALQALCTLSAKDCNCAADHVRLASAKILWRLGSHFVQQSDSRKLCSDWQALAPRMIELTGACLRNAAAVITSRVEVSAVTPSDFVAQVTSMALSVLTAIRADLAPKVDTSREGNEHTGILRAIVDAKVHNAVLDMFICLCSDESVGSSLTDHGIDRDRDHGAEQTIPEDAERARLLGCLLILSENPSLQLRLARRERAIELLYRIAKDRPASFPPNDIPSCRETCAELAGNTLLNLKANQGNLTAFYMVELSNPALRSKLKVWSDERHAHKSRKGMPVQAPLDPSCASDITLGARVPRRLDSSDQVHAEPLARRSATQWFVRVHEEAGPLGVAHLFAGRKTNMSDEDLLPAPKANTATERLSAKAVLLRGMTRQPTPPPIANFYPEHKLNPHAFLCPTTGLVLEIPLELVFTRESKSGYNAPLPSLRTSQSNMTSIARFLQASSMSITLEDDDEWDLEDSVFGPRADAKLDAGRFWNTEEVLQAAINWDLTMCMRKPSFVRAISSQYSKADLVTAVSYVENNYTFIGMAFLYYTSTERVEVRSLVDATYNIFCLSRNQYWQFLEDNSLLEVGSHLTISDFDDIFARVTSEFGAVSRQELRVSQQSAVFLHGKRGAPMCRYQFVELIFLLADAIFVRAPPSHPQRVKMLCRAVLILVDCCFKQVAEIDSLNSDLFRHNSLYRVSIHNVFQRSARALREHVFNRFAGTASGSAMWGGARGVRMSLVDWNDLIDQLGLLQFDGLSNADCNIVFQLSILTVVDLVQSWEKACSLTFVSFLEALARLALYLPLPTRAELAAHGVTSIAAYYDLYHAADLWTLLEENLNSRHHAFHNWLVDHGGQYALRHRRRSSCARDDDAPRITDLAQRLQGATKMAAEADVQHTVSSESNDSAGKGAFNGLSTLYQEGTLSSMIEPEQAQAIVDLFLAVDFLKSKRELRSMCWAQRLTPLHESQTSFDVLVALSLHLEDIQSQPKIRVVDGLRAQGREMREPLIRIVEGVECDIANTPFPKLHANLRRDYLVTAHTACDAIRKDLEDSKWAEHLETVNMMPMPPVRLCGHQLEGEQIKINIGLPRSSEQVRMMINEADAITLKRLCSRRFEEQACRMLYRAWKLRNPLEESAQIGVQFEDLSLDERRSHVRTVHIAVLVYADHLQRYWQYRSQDGGASGSSSPAPRKSSLKSMLRPSRGVSVSFAK</sequence>
<dbReference type="InterPro" id="IPR011989">
    <property type="entry name" value="ARM-like"/>
</dbReference>
<dbReference type="EMBL" id="BEYU01000028">
    <property type="protein sequence ID" value="GBG27157.1"/>
    <property type="molecule type" value="Genomic_DNA"/>
</dbReference>
<protein>
    <submittedName>
        <fullName evidence="2">Uncharacterized protein</fullName>
    </submittedName>
</protein>
<reference evidence="2 3" key="1">
    <citation type="submission" date="2017-12" db="EMBL/GenBank/DDBJ databases">
        <title>Sequencing, de novo assembly and annotation of complete genome of a new Thraustochytrid species, strain FCC1311.</title>
        <authorList>
            <person name="Sedici K."/>
            <person name="Godart F."/>
            <person name="Aiese Cigliano R."/>
            <person name="Sanseverino W."/>
            <person name="Barakat M."/>
            <person name="Ortet P."/>
            <person name="Marechal E."/>
            <person name="Cagnac O."/>
            <person name="Amato A."/>
        </authorList>
    </citation>
    <scope>NUCLEOTIDE SEQUENCE [LARGE SCALE GENOMIC DNA]</scope>
</reference>
<proteinExistence type="predicted"/>
<dbReference type="SUPFAM" id="SSF48371">
    <property type="entry name" value="ARM repeat"/>
    <property type="match status" value="1"/>
</dbReference>
<feature type="region of interest" description="Disordered" evidence="1">
    <location>
        <begin position="676"/>
        <end position="704"/>
    </location>
</feature>
<accession>A0A2R5G7Z3</accession>
<feature type="region of interest" description="Disordered" evidence="1">
    <location>
        <begin position="1925"/>
        <end position="1958"/>
    </location>
</feature>
<dbReference type="Gene3D" id="1.25.10.10">
    <property type="entry name" value="Leucine-rich Repeat Variant"/>
    <property type="match status" value="1"/>
</dbReference>
<evidence type="ECO:0000313" key="3">
    <source>
        <dbReference type="Proteomes" id="UP000241890"/>
    </source>
</evidence>